<dbReference type="Proteomes" id="UP001501094">
    <property type="component" value="Unassembled WGS sequence"/>
</dbReference>
<dbReference type="RefSeq" id="WP_344099324.1">
    <property type="nucleotide sequence ID" value="NZ_BAAANL010000001.1"/>
</dbReference>
<dbReference type="PROSITE" id="PS50893">
    <property type="entry name" value="ABC_TRANSPORTER_2"/>
    <property type="match status" value="1"/>
</dbReference>
<sequence>MSTSVHEPAIDVVGLTKSFGRTEVLKGVTFDVRPGEIFALLGSNGAGKTTTVNICTTLLRPDGGTARLAGHDVIREAEQVRRSISLTGQFAAVDQVLTGRENLELIARLRRVPGPRTVTSGLLAQFGLSDAADRRAGTYSGGMRRRLDIAMSLVGSPGIIFLDEPTTGLDPEARLEVWRTVKGLAADGTTILLTTQYLEEAEQLADRIAILHEGTIIANGTLAELKKMFPPAKVEYVEKQPTLEEIFLAIIGKTGVTEAN</sequence>
<dbReference type="PROSITE" id="PS00211">
    <property type="entry name" value="ABC_TRANSPORTER_1"/>
    <property type="match status" value="1"/>
</dbReference>
<keyword evidence="3" id="KW-0813">Transport</keyword>
<dbReference type="EMBL" id="BAAANL010000001">
    <property type="protein sequence ID" value="GAA1852083.1"/>
    <property type="molecule type" value="Genomic_DNA"/>
</dbReference>
<dbReference type="InterPro" id="IPR027417">
    <property type="entry name" value="P-loop_NTPase"/>
</dbReference>
<evidence type="ECO:0000256" key="2">
    <source>
        <dbReference type="ARBA" id="ARBA00005417"/>
    </source>
</evidence>
<dbReference type="SMART" id="SM00382">
    <property type="entry name" value="AAA"/>
    <property type="match status" value="1"/>
</dbReference>
<keyword evidence="6" id="KW-0046">Antibiotic resistance</keyword>
<protein>
    <submittedName>
        <fullName evidence="8">ABC transporter ATP-binding protein</fullName>
    </submittedName>
</protein>
<keyword evidence="9" id="KW-1185">Reference proteome</keyword>
<dbReference type="Pfam" id="PF00005">
    <property type="entry name" value="ABC_tran"/>
    <property type="match status" value="1"/>
</dbReference>
<dbReference type="InterPro" id="IPR050763">
    <property type="entry name" value="ABC_transporter_ATP-binding"/>
</dbReference>
<keyword evidence="5 8" id="KW-0067">ATP-binding</keyword>
<evidence type="ECO:0000256" key="4">
    <source>
        <dbReference type="ARBA" id="ARBA00022741"/>
    </source>
</evidence>
<comment type="similarity">
    <text evidence="2">Belongs to the ABC transporter superfamily.</text>
</comment>
<comment type="caution">
    <text evidence="8">The sequence shown here is derived from an EMBL/GenBank/DDBJ whole genome shotgun (WGS) entry which is preliminary data.</text>
</comment>
<evidence type="ECO:0000256" key="5">
    <source>
        <dbReference type="ARBA" id="ARBA00022840"/>
    </source>
</evidence>
<organism evidence="8 9">
    <name type="scientific">Myceligenerans crystallogenes</name>
    <dbReference type="NCBI Taxonomy" id="316335"/>
    <lineage>
        <taxon>Bacteria</taxon>
        <taxon>Bacillati</taxon>
        <taxon>Actinomycetota</taxon>
        <taxon>Actinomycetes</taxon>
        <taxon>Micrococcales</taxon>
        <taxon>Promicromonosporaceae</taxon>
        <taxon>Myceligenerans</taxon>
    </lineage>
</organism>
<name>A0ABN2N4J2_9MICO</name>
<dbReference type="SUPFAM" id="SSF52540">
    <property type="entry name" value="P-loop containing nucleoside triphosphate hydrolases"/>
    <property type="match status" value="1"/>
</dbReference>
<evidence type="ECO:0000313" key="9">
    <source>
        <dbReference type="Proteomes" id="UP001501094"/>
    </source>
</evidence>
<comment type="subcellular location">
    <subcellularLocation>
        <location evidence="1">Cell membrane</location>
        <topology evidence="1">Peripheral membrane protein</topology>
    </subcellularLocation>
</comment>
<gene>
    <name evidence="8" type="ORF">GCM10009751_05820</name>
</gene>
<reference evidence="8 9" key="1">
    <citation type="journal article" date="2019" name="Int. J. Syst. Evol. Microbiol.">
        <title>The Global Catalogue of Microorganisms (GCM) 10K type strain sequencing project: providing services to taxonomists for standard genome sequencing and annotation.</title>
        <authorList>
            <consortium name="The Broad Institute Genomics Platform"/>
            <consortium name="The Broad Institute Genome Sequencing Center for Infectious Disease"/>
            <person name="Wu L."/>
            <person name="Ma J."/>
        </authorList>
    </citation>
    <scope>NUCLEOTIDE SEQUENCE [LARGE SCALE GENOMIC DNA]</scope>
    <source>
        <strain evidence="8 9">JCM 14326</strain>
    </source>
</reference>
<accession>A0ABN2N4J2</accession>
<evidence type="ECO:0000256" key="3">
    <source>
        <dbReference type="ARBA" id="ARBA00022448"/>
    </source>
</evidence>
<evidence type="ECO:0000313" key="8">
    <source>
        <dbReference type="EMBL" id="GAA1852083.1"/>
    </source>
</evidence>
<dbReference type="Gene3D" id="3.40.50.300">
    <property type="entry name" value="P-loop containing nucleotide triphosphate hydrolases"/>
    <property type="match status" value="1"/>
</dbReference>
<evidence type="ECO:0000256" key="6">
    <source>
        <dbReference type="ARBA" id="ARBA00023251"/>
    </source>
</evidence>
<dbReference type="InterPro" id="IPR017871">
    <property type="entry name" value="ABC_transporter-like_CS"/>
</dbReference>
<dbReference type="GO" id="GO:0005524">
    <property type="term" value="F:ATP binding"/>
    <property type="evidence" value="ECO:0007669"/>
    <property type="project" value="UniProtKB-KW"/>
</dbReference>
<dbReference type="PANTHER" id="PTHR42711">
    <property type="entry name" value="ABC TRANSPORTER ATP-BINDING PROTEIN"/>
    <property type="match status" value="1"/>
</dbReference>
<feature type="domain" description="ABC transporter" evidence="7">
    <location>
        <begin position="10"/>
        <end position="238"/>
    </location>
</feature>
<dbReference type="PANTHER" id="PTHR42711:SF5">
    <property type="entry name" value="ABC TRANSPORTER ATP-BINDING PROTEIN NATA"/>
    <property type="match status" value="1"/>
</dbReference>
<proteinExistence type="inferred from homology"/>
<keyword evidence="4" id="KW-0547">Nucleotide-binding</keyword>
<evidence type="ECO:0000259" key="7">
    <source>
        <dbReference type="PROSITE" id="PS50893"/>
    </source>
</evidence>
<dbReference type="InterPro" id="IPR003593">
    <property type="entry name" value="AAA+_ATPase"/>
</dbReference>
<dbReference type="InterPro" id="IPR003439">
    <property type="entry name" value="ABC_transporter-like_ATP-bd"/>
</dbReference>
<evidence type="ECO:0000256" key="1">
    <source>
        <dbReference type="ARBA" id="ARBA00004202"/>
    </source>
</evidence>